<sequence length="51" mass="5991">MPAAFAGHRKFDDHWRDAQISAAGWRVLRFWVYELERDMPACVEKIKSALN</sequence>
<gene>
    <name evidence="2" type="ORF">IAC75_03960</name>
</gene>
<dbReference type="AlphaFoldDB" id="A0A9D1NJI1"/>
<evidence type="ECO:0000313" key="3">
    <source>
        <dbReference type="Proteomes" id="UP000886812"/>
    </source>
</evidence>
<dbReference type="InterPro" id="IPR007569">
    <property type="entry name" value="DUF559"/>
</dbReference>
<evidence type="ECO:0000259" key="1">
    <source>
        <dbReference type="Pfam" id="PF04480"/>
    </source>
</evidence>
<feature type="domain" description="DUF559" evidence="1">
    <location>
        <begin position="10"/>
        <end position="50"/>
    </location>
</feature>
<dbReference type="SUPFAM" id="SSF52980">
    <property type="entry name" value="Restriction endonuclease-like"/>
    <property type="match status" value="1"/>
</dbReference>
<dbReference type="InterPro" id="IPR011335">
    <property type="entry name" value="Restrct_endonuc-II-like"/>
</dbReference>
<dbReference type="Pfam" id="PF04480">
    <property type="entry name" value="DUF559"/>
    <property type="match status" value="1"/>
</dbReference>
<accession>A0A9D1NJI1</accession>
<protein>
    <submittedName>
        <fullName evidence="2">DUF559 domain-containing protein</fullName>
    </submittedName>
</protein>
<organism evidence="2 3">
    <name type="scientific">Candidatus Spyradosoma merdigallinarum</name>
    <dbReference type="NCBI Taxonomy" id="2840950"/>
    <lineage>
        <taxon>Bacteria</taxon>
        <taxon>Pseudomonadati</taxon>
        <taxon>Verrucomicrobiota</taxon>
        <taxon>Opitutia</taxon>
        <taxon>Opitutia incertae sedis</taxon>
        <taxon>Candidatus Spyradosoma</taxon>
    </lineage>
</organism>
<reference evidence="2" key="1">
    <citation type="submission" date="2020-10" db="EMBL/GenBank/DDBJ databases">
        <authorList>
            <person name="Gilroy R."/>
        </authorList>
    </citation>
    <scope>NUCLEOTIDE SEQUENCE</scope>
    <source>
        <strain evidence="2">10669</strain>
    </source>
</reference>
<dbReference type="EMBL" id="DVOG01000102">
    <property type="protein sequence ID" value="HIV04289.1"/>
    <property type="molecule type" value="Genomic_DNA"/>
</dbReference>
<proteinExistence type="predicted"/>
<reference evidence="2" key="2">
    <citation type="journal article" date="2021" name="PeerJ">
        <title>Extensive microbial diversity within the chicken gut microbiome revealed by metagenomics and culture.</title>
        <authorList>
            <person name="Gilroy R."/>
            <person name="Ravi A."/>
            <person name="Getino M."/>
            <person name="Pursley I."/>
            <person name="Horton D.L."/>
            <person name="Alikhan N.F."/>
            <person name="Baker D."/>
            <person name="Gharbi K."/>
            <person name="Hall N."/>
            <person name="Watson M."/>
            <person name="Adriaenssens E.M."/>
            <person name="Foster-Nyarko E."/>
            <person name="Jarju S."/>
            <person name="Secka A."/>
            <person name="Antonio M."/>
            <person name="Oren A."/>
            <person name="Chaudhuri R.R."/>
            <person name="La Ragione R."/>
            <person name="Hildebrand F."/>
            <person name="Pallen M.J."/>
        </authorList>
    </citation>
    <scope>NUCLEOTIDE SEQUENCE</scope>
    <source>
        <strain evidence="2">10669</strain>
    </source>
</reference>
<evidence type="ECO:0000313" key="2">
    <source>
        <dbReference type="EMBL" id="HIV04289.1"/>
    </source>
</evidence>
<comment type="caution">
    <text evidence="2">The sequence shown here is derived from an EMBL/GenBank/DDBJ whole genome shotgun (WGS) entry which is preliminary data.</text>
</comment>
<dbReference type="Proteomes" id="UP000886812">
    <property type="component" value="Unassembled WGS sequence"/>
</dbReference>
<name>A0A9D1NJI1_9BACT</name>